<dbReference type="InterPro" id="IPR005814">
    <property type="entry name" value="Aminotrans_3"/>
</dbReference>
<dbReference type="GO" id="GO:0008483">
    <property type="term" value="F:transaminase activity"/>
    <property type="evidence" value="ECO:0007669"/>
    <property type="project" value="InterPro"/>
</dbReference>
<dbReference type="GO" id="GO:0042802">
    <property type="term" value="F:identical protein binding"/>
    <property type="evidence" value="ECO:0007669"/>
    <property type="project" value="TreeGrafter"/>
</dbReference>
<dbReference type="SUPFAM" id="SSF53383">
    <property type="entry name" value="PLP-dependent transferases"/>
    <property type="match status" value="1"/>
</dbReference>
<dbReference type="VEuPathDB" id="FungiDB:PV09_06706"/>
<sequence>MSSTELISQTAQKTTLKTLKHTKATAIIASEEKYTAKGLESLPVVLVRGQGAKVWDIDGKEAFHNGHYGPLCEKFCRATFGLRPHVSNEFRVGKVDLTIKISRKWSQKIKGVEENESIIVTIAGNYHGKSLGPLSASSNEYIRDGFGPYIPGVGPIIDGHIMRFSNIEDLNHAFEQQGDRTGAVILECVQGYAGCIPADNAYLKEAHALCKKYNALFVADEIQTRFGRIGYLMSYQAAGIKPDMITLGKALTGGAYSMRMVLGRKEAFDTVRRSRGNPLACAIASEAVDVVLD</sequence>
<evidence type="ECO:0000256" key="3">
    <source>
        <dbReference type="ARBA" id="ARBA00022898"/>
    </source>
</evidence>
<dbReference type="Gene3D" id="3.40.640.10">
    <property type="entry name" value="Type I PLP-dependent aspartate aminotransferase-like (Major domain)"/>
    <property type="match status" value="1"/>
</dbReference>
<evidence type="ECO:0000313" key="5">
    <source>
        <dbReference type="EMBL" id="KIW01857.1"/>
    </source>
</evidence>
<name>A0A0D1YM07_9PEZI</name>
<dbReference type="GO" id="GO:0030170">
    <property type="term" value="F:pyridoxal phosphate binding"/>
    <property type="evidence" value="ECO:0007669"/>
    <property type="project" value="InterPro"/>
</dbReference>
<evidence type="ECO:0000256" key="4">
    <source>
        <dbReference type="RuleBase" id="RU365036"/>
    </source>
</evidence>
<dbReference type="PANTHER" id="PTHR11986:SF18">
    <property type="entry name" value="ORNITHINE AMINOTRANSFERASE, MITOCHONDRIAL"/>
    <property type="match status" value="1"/>
</dbReference>
<dbReference type="InterPro" id="IPR050103">
    <property type="entry name" value="Class-III_PLP-dep_AT"/>
</dbReference>
<evidence type="ECO:0000256" key="1">
    <source>
        <dbReference type="ARBA" id="ARBA00001933"/>
    </source>
</evidence>
<dbReference type="InterPro" id="IPR015424">
    <property type="entry name" value="PyrdxlP-dep_Trfase"/>
</dbReference>
<accession>A0A0D1YM07</accession>
<proteinExistence type="inferred from homology"/>
<comment type="similarity">
    <text evidence="2 4">Belongs to the class-III pyridoxal-phosphate-dependent aminotransferase family.</text>
</comment>
<dbReference type="PANTHER" id="PTHR11986">
    <property type="entry name" value="AMINOTRANSFERASE CLASS III"/>
    <property type="match status" value="1"/>
</dbReference>
<dbReference type="Proteomes" id="UP000053259">
    <property type="component" value="Unassembled WGS sequence"/>
</dbReference>
<dbReference type="GO" id="GO:0055129">
    <property type="term" value="P:L-proline biosynthetic process"/>
    <property type="evidence" value="ECO:0007669"/>
    <property type="project" value="UniProtKB-UniPathway"/>
</dbReference>
<keyword evidence="4" id="KW-0032">Aminotransferase</keyword>
<keyword evidence="6" id="KW-1185">Reference proteome</keyword>
<feature type="non-terminal residue" evidence="5">
    <location>
        <position position="293"/>
    </location>
</feature>
<dbReference type="STRING" id="253628.A0A0D1YM07"/>
<evidence type="ECO:0000256" key="2">
    <source>
        <dbReference type="ARBA" id="ARBA00008954"/>
    </source>
</evidence>
<keyword evidence="3 4" id="KW-0663">Pyridoxal phosphate</keyword>
<dbReference type="InParanoid" id="A0A0D1YM07"/>
<organism evidence="5 6">
    <name type="scientific">Verruconis gallopava</name>
    <dbReference type="NCBI Taxonomy" id="253628"/>
    <lineage>
        <taxon>Eukaryota</taxon>
        <taxon>Fungi</taxon>
        <taxon>Dikarya</taxon>
        <taxon>Ascomycota</taxon>
        <taxon>Pezizomycotina</taxon>
        <taxon>Dothideomycetes</taxon>
        <taxon>Pleosporomycetidae</taxon>
        <taxon>Venturiales</taxon>
        <taxon>Sympoventuriaceae</taxon>
        <taxon>Verruconis</taxon>
    </lineage>
</organism>
<dbReference type="EMBL" id="KN847552">
    <property type="protein sequence ID" value="KIW01857.1"/>
    <property type="molecule type" value="Genomic_DNA"/>
</dbReference>
<dbReference type="InterPro" id="IPR015422">
    <property type="entry name" value="PyrdxlP-dep_Trfase_small"/>
</dbReference>
<reference evidence="5 6" key="1">
    <citation type="submission" date="2015-01" db="EMBL/GenBank/DDBJ databases">
        <title>The Genome Sequence of Ochroconis gallopava CBS43764.</title>
        <authorList>
            <consortium name="The Broad Institute Genomics Platform"/>
            <person name="Cuomo C."/>
            <person name="de Hoog S."/>
            <person name="Gorbushina A."/>
            <person name="Stielow B."/>
            <person name="Teixiera M."/>
            <person name="Abouelleil A."/>
            <person name="Chapman S.B."/>
            <person name="Priest M."/>
            <person name="Young S.K."/>
            <person name="Wortman J."/>
            <person name="Nusbaum C."/>
            <person name="Birren B."/>
        </authorList>
    </citation>
    <scope>NUCLEOTIDE SEQUENCE [LARGE SCALE GENOMIC DNA]</scope>
    <source>
        <strain evidence="5 6">CBS 43764</strain>
    </source>
</reference>
<comment type="catalytic activity">
    <reaction evidence="4">
        <text>a 2-oxocarboxylate + L-ornithine = L-glutamate 5-semialdehyde + an L-alpha-amino acid</text>
        <dbReference type="Rhea" id="RHEA:13877"/>
        <dbReference type="ChEBI" id="CHEBI:35179"/>
        <dbReference type="ChEBI" id="CHEBI:46911"/>
        <dbReference type="ChEBI" id="CHEBI:58066"/>
        <dbReference type="ChEBI" id="CHEBI:59869"/>
        <dbReference type="EC" id="2.6.1.13"/>
    </reaction>
</comment>
<dbReference type="Gene3D" id="3.90.1150.10">
    <property type="entry name" value="Aspartate Aminotransferase, domain 1"/>
    <property type="match status" value="1"/>
</dbReference>
<keyword evidence="4" id="KW-0808">Transferase</keyword>
<dbReference type="Pfam" id="PF00202">
    <property type="entry name" value="Aminotran_3"/>
    <property type="match status" value="1"/>
</dbReference>
<protein>
    <recommendedName>
        <fullName evidence="4">Ornithine aminotransferase</fullName>
        <ecNumber evidence="4">2.6.1.13</ecNumber>
    </recommendedName>
</protein>
<dbReference type="HOGENOM" id="CLU_951770_0_0_1"/>
<evidence type="ECO:0000313" key="6">
    <source>
        <dbReference type="Proteomes" id="UP000053259"/>
    </source>
</evidence>
<dbReference type="EC" id="2.6.1.13" evidence="4"/>
<comment type="pathway">
    <text evidence="4">Amino-acid biosynthesis; L-proline biosynthesis; L-glutamate 5-semialdehyde from L-ornithine: step 1/1.</text>
</comment>
<comment type="cofactor">
    <cofactor evidence="1 4">
        <name>pyridoxal 5'-phosphate</name>
        <dbReference type="ChEBI" id="CHEBI:597326"/>
    </cofactor>
</comment>
<dbReference type="AlphaFoldDB" id="A0A0D1YM07"/>
<gene>
    <name evidence="5" type="ORF">PV09_06706</name>
</gene>
<dbReference type="UniPathway" id="UPA00098">
    <property type="reaction ID" value="UER00358"/>
</dbReference>
<dbReference type="RefSeq" id="XP_016211726.1">
    <property type="nucleotide sequence ID" value="XM_016360387.1"/>
</dbReference>
<dbReference type="InterPro" id="IPR015421">
    <property type="entry name" value="PyrdxlP-dep_Trfase_major"/>
</dbReference>
<dbReference type="OrthoDB" id="10261433at2759"/>
<dbReference type="GeneID" id="27314679"/>